<organism evidence="3 4">
    <name type="scientific">Microvirga aerophila</name>
    <dbReference type="NCBI Taxonomy" id="670291"/>
    <lineage>
        <taxon>Bacteria</taxon>
        <taxon>Pseudomonadati</taxon>
        <taxon>Pseudomonadota</taxon>
        <taxon>Alphaproteobacteria</taxon>
        <taxon>Hyphomicrobiales</taxon>
        <taxon>Methylobacteriaceae</taxon>
        <taxon>Microvirga</taxon>
    </lineage>
</organism>
<dbReference type="PANTHER" id="PTHR30006:SF2">
    <property type="entry name" value="ABC TRANSPORTER SUBSTRATE-BINDING PROTEIN"/>
    <property type="match status" value="1"/>
</dbReference>
<dbReference type="EMBL" id="BJYU01000055">
    <property type="protein sequence ID" value="GEO16145.1"/>
    <property type="molecule type" value="Genomic_DNA"/>
</dbReference>
<dbReference type="RefSeq" id="WP_114187257.1">
    <property type="nucleotide sequence ID" value="NZ_BJYU01000055.1"/>
</dbReference>
<dbReference type="GO" id="GO:0015888">
    <property type="term" value="P:thiamine transport"/>
    <property type="evidence" value="ECO:0007669"/>
    <property type="project" value="TreeGrafter"/>
</dbReference>
<dbReference type="InterPro" id="IPR006311">
    <property type="entry name" value="TAT_signal"/>
</dbReference>
<name>A0A512BW42_9HYPH</name>
<proteinExistence type="predicted"/>
<dbReference type="Gene3D" id="3.40.190.10">
    <property type="entry name" value="Periplasmic binding protein-like II"/>
    <property type="match status" value="2"/>
</dbReference>
<dbReference type="GO" id="GO:0030288">
    <property type="term" value="C:outer membrane-bounded periplasmic space"/>
    <property type="evidence" value="ECO:0007669"/>
    <property type="project" value="TreeGrafter"/>
</dbReference>
<comment type="caution">
    <text evidence="3">The sequence shown here is derived from an EMBL/GenBank/DDBJ whole genome shotgun (WGS) entry which is preliminary data.</text>
</comment>
<protein>
    <submittedName>
        <fullName evidence="3">ABC transporter substrate-binding protein</fullName>
    </submittedName>
</protein>
<gene>
    <name evidence="3" type="ORF">MAE02_38410</name>
</gene>
<dbReference type="PANTHER" id="PTHR30006">
    <property type="entry name" value="THIAMINE-BINDING PERIPLASMIC PROTEIN-RELATED"/>
    <property type="match status" value="1"/>
</dbReference>
<dbReference type="PROSITE" id="PS51318">
    <property type="entry name" value="TAT"/>
    <property type="match status" value="1"/>
</dbReference>
<accession>A0A512BW42</accession>
<reference evidence="3 4" key="1">
    <citation type="submission" date="2019-07" db="EMBL/GenBank/DDBJ databases">
        <title>Whole genome shotgun sequence of Microvirga aerophila NBRC 106136.</title>
        <authorList>
            <person name="Hosoyama A."/>
            <person name="Uohara A."/>
            <person name="Ohji S."/>
            <person name="Ichikawa N."/>
        </authorList>
    </citation>
    <scope>NUCLEOTIDE SEQUENCE [LARGE SCALE GENOMIC DNA]</scope>
    <source>
        <strain evidence="3 4">NBRC 106136</strain>
    </source>
</reference>
<dbReference type="GO" id="GO:0030976">
    <property type="term" value="F:thiamine pyrophosphate binding"/>
    <property type="evidence" value="ECO:0007669"/>
    <property type="project" value="TreeGrafter"/>
</dbReference>
<evidence type="ECO:0000256" key="2">
    <source>
        <dbReference type="ARBA" id="ARBA00022764"/>
    </source>
</evidence>
<evidence type="ECO:0000313" key="4">
    <source>
        <dbReference type="Proteomes" id="UP000321085"/>
    </source>
</evidence>
<keyword evidence="2" id="KW-0574">Periplasm</keyword>
<dbReference type="InterPro" id="IPR006059">
    <property type="entry name" value="SBP"/>
</dbReference>
<evidence type="ECO:0000313" key="3">
    <source>
        <dbReference type="EMBL" id="GEO16145.1"/>
    </source>
</evidence>
<dbReference type="Proteomes" id="UP000321085">
    <property type="component" value="Unassembled WGS sequence"/>
</dbReference>
<dbReference type="OrthoDB" id="9766989at2"/>
<dbReference type="Pfam" id="PF13416">
    <property type="entry name" value="SBP_bac_8"/>
    <property type="match status" value="1"/>
</dbReference>
<dbReference type="GO" id="GO:0030975">
    <property type="term" value="F:thiamine binding"/>
    <property type="evidence" value="ECO:0007669"/>
    <property type="project" value="TreeGrafter"/>
</dbReference>
<dbReference type="AlphaFoldDB" id="A0A512BW42"/>
<dbReference type="SUPFAM" id="SSF53850">
    <property type="entry name" value="Periplasmic binding protein-like II"/>
    <property type="match status" value="1"/>
</dbReference>
<keyword evidence="4" id="KW-1185">Reference proteome</keyword>
<sequence length="348" mass="38179">MTDFTRRGLLQTGGLLGAAAFANLPLTAAAQAGEITVTALGGIWEEAVKKAFVEPFERKTGAKANVLLGSPPQWLSQVEANPKNPPIDVIIVTPDLAINAAKMDLVDTFTVEKVPNLADIPAEFTNALSGKGTVFDYGVAGITYNKKTVKDPPKSFKDFVDRTAAGEWTASLPGISYAVTPIMLMWAMARALGGSVDNIDPFFDAMKKMRKNVIFWGGPNDFFNHLSSGEADIGIYFDGRTWAHVDAGADWIDFINPSEGGSINALAVQKPKNAKDLAWEYINVMLSPESQLKFAEMLSYPVTNKKVQYPPHLAKRFTPWQEAHFPPYEEIAKVRAQWVDRWNREVGG</sequence>
<evidence type="ECO:0000256" key="1">
    <source>
        <dbReference type="ARBA" id="ARBA00022729"/>
    </source>
</evidence>
<keyword evidence="1" id="KW-0732">Signal</keyword>